<gene>
    <name evidence="1" type="ORF">QYM36_010112</name>
</gene>
<sequence length="282" mass="30775">MDGSGLAGVGIILPTKIASGLLDYEAVSDRTVMARLKDLDAYFAEVLSKVDLYLEESFSERALSSAYTASRLSQNLETFIGNRTRFDVNDAFSFILDQIGAINNADFDRSGRSLISDVTDGFLSFTRINARLESNKMSRSGGGYGGGGGYGSGYIDPYVVLGALGLGTFLFNIIYNILNSSARSVDVDDLSVPLYLSDVPDSVPELLSNAFEKYEVDPKEPHSYPARLEDLYIFIEEAKAAYELSFKKPECLKNFACRLMVGLDMIGTRNTGSMAELALDIV</sequence>
<dbReference type="EMBL" id="JAVRJZ010000012">
    <property type="protein sequence ID" value="KAK2715385.1"/>
    <property type="molecule type" value="Genomic_DNA"/>
</dbReference>
<proteinExistence type="predicted"/>
<feature type="non-terminal residue" evidence="1">
    <location>
        <position position="282"/>
    </location>
</feature>
<keyword evidence="2" id="KW-1185">Reference proteome</keyword>
<accession>A0AA88HTB9</accession>
<protein>
    <submittedName>
        <fullName evidence="1">Uncharacterized protein</fullName>
    </submittedName>
</protein>
<name>A0AA88HTB9_ARTSF</name>
<comment type="caution">
    <text evidence="1">The sequence shown here is derived from an EMBL/GenBank/DDBJ whole genome shotgun (WGS) entry which is preliminary data.</text>
</comment>
<evidence type="ECO:0000313" key="1">
    <source>
        <dbReference type="EMBL" id="KAK2715385.1"/>
    </source>
</evidence>
<evidence type="ECO:0000313" key="2">
    <source>
        <dbReference type="Proteomes" id="UP001187531"/>
    </source>
</evidence>
<reference evidence="1" key="1">
    <citation type="submission" date="2023-07" db="EMBL/GenBank/DDBJ databases">
        <title>Chromosome-level genome assembly of Artemia franciscana.</title>
        <authorList>
            <person name="Jo E."/>
        </authorList>
    </citation>
    <scope>NUCLEOTIDE SEQUENCE</scope>
    <source>
        <tissue evidence="1">Whole body</tissue>
    </source>
</reference>
<dbReference type="Proteomes" id="UP001187531">
    <property type="component" value="Unassembled WGS sequence"/>
</dbReference>
<organism evidence="1 2">
    <name type="scientific">Artemia franciscana</name>
    <name type="common">Brine shrimp</name>
    <name type="synonym">Artemia sanfranciscana</name>
    <dbReference type="NCBI Taxonomy" id="6661"/>
    <lineage>
        <taxon>Eukaryota</taxon>
        <taxon>Metazoa</taxon>
        <taxon>Ecdysozoa</taxon>
        <taxon>Arthropoda</taxon>
        <taxon>Crustacea</taxon>
        <taxon>Branchiopoda</taxon>
        <taxon>Anostraca</taxon>
        <taxon>Artemiidae</taxon>
        <taxon>Artemia</taxon>
    </lineage>
</organism>
<dbReference type="AlphaFoldDB" id="A0AA88HTB9"/>